<dbReference type="PANTHER" id="PTHR11679">
    <property type="entry name" value="VESICLE PROTEIN SORTING-ASSOCIATED"/>
    <property type="match status" value="1"/>
</dbReference>
<accession>A0A813F7H1</accession>
<sequence>MAQSCQEVQRAAILRMLNIGAPGDQQWGGAQTWKVLVYDKFCQEVVAPLLKIGGLRAQGVTINQSLTSERLPVADVPAVYFVEPTEANIKRIAEDLAKGLYESCYVNFASAVPKSLLE</sequence>
<dbReference type="EMBL" id="CAJNNV010021807">
    <property type="protein sequence ID" value="CAE8607505.1"/>
    <property type="molecule type" value="Genomic_DNA"/>
</dbReference>
<dbReference type="Pfam" id="PF00995">
    <property type="entry name" value="Sec1"/>
    <property type="match status" value="1"/>
</dbReference>
<keyword evidence="3" id="KW-1185">Reference proteome</keyword>
<dbReference type="SUPFAM" id="SSF56815">
    <property type="entry name" value="Sec1/munc18-like (SM) proteins"/>
    <property type="match status" value="1"/>
</dbReference>
<dbReference type="InterPro" id="IPR043154">
    <property type="entry name" value="Sec-1-like_dom1"/>
</dbReference>
<evidence type="ECO:0000256" key="1">
    <source>
        <dbReference type="ARBA" id="ARBA00009884"/>
    </source>
</evidence>
<dbReference type="OrthoDB" id="10251230at2759"/>
<dbReference type="InterPro" id="IPR001619">
    <property type="entry name" value="Sec1-like"/>
</dbReference>
<feature type="non-terminal residue" evidence="2">
    <location>
        <position position="118"/>
    </location>
</feature>
<reference evidence="2" key="1">
    <citation type="submission" date="2021-02" db="EMBL/GenBank/DDBJ databases">
        <authorList>
            <person name="Dougan E. K."/>
            <person name="Rhodes N."/>
            <person name="Thang M."/>
            <person name="Chan C."/>
        </authorList>
    </citation>
    <scope>NUCLEOTIDE SEQUENCE</scope>
</reference>
<dbReference type="InterPro" id="IPR036045">
    <property type="entry name" value="Sec1-like_sf"/>
</dbReference>
<evidence type="ECO:0000313" key="3">
    <source>
        <dbReference type="Proteomes" id="UP000654075"/>
    </source>
</evidence>
<gene>
    <name evidence="2" type="ORF">PGLA1383_LOCUS25437</name>
</gene>
<dbReference type="GO" id="GO:0016192">
    <property type="term" value="P:vesicle-mediated transport"/>
    <property type="evidence" value="ECO:0007669"/>
    <property type="project" value="InterPro"/>
</dbReference>
<name>A0A813F7H1_POLGL</name>
<dbReference type="OMA" id="IRESTTH"/>
<evidence type="ECO:0000313" key="2">
    <source>
        <dbReference type="EMBL" id="CAE8607505.1"/>
    </source>
</evidence>
<comment type="similarity">
    <text evidence="1">Belongs to the STXBP/unc-18/SEC1 family.</text>
</comment>
<dbReference type="Gene3D" id="3.40.50.2060">
    <property type="match status" value="1"/>
</dbReference>
<comment type="caution">
    <text evidence="2">The sequence shown here is derived from an EMBL/GenBank/DDBJ whole genome shotgun (WGS) entry which is preliminary data.</text>
</comment>
<dbReference type="Proteomes" id="UP000654075">
    <property type="component" value="Unassembled WGS sequence"/>
</dbReference>
<dbReference type="AlphaFoldDB" id="A0A813F7H1"/>
<protein>
    <submittedName>
        <fullName evidence="2">Uncharacterized protein</fullName>
    </submittedName>
</protein>
<organism evidence="2 3">
    <name type="scientific">Polarella glacialis</name>
    <name type="common">Dinoflagellate</name>
    <dbReference type="NCBI Taxonomy" id="89957"/>
    <lineage>
        <taxon>Eukaryota</taxon>
        <taxon>Sar</taxon>
        <taxon>Alveolata</taxon>
        <taxon>Dinophyceae</taxon>
        <taxon>Suessiales</taxon>
        <taxon>Suessiaceae</taxon>
        <taxon>Polarella</taxon>
    </lineage>
</organism>
<proteinExistence type="inferred from homology"/>